<accession>A0AAN7Y065</accession>
<reference evidence="2 3" key="2">
    <citation type="journal article" date="2023" name="Mol. Biol. Evol.">
        <title>Genomics of Secondarily Temperate Adaptation in the Only Non-Antarctic Icefish.</title>
        <authorList>
            <person name="Rivera-Colon A.G."/>
            <person name="Rayamajhi N."/>
            <person name="Minhas B.F."/>
            <person name="Madrigal G."/>
            <person name="Bilyk K.T."/>
            <person name="Yoon V."/>
            <person name="Hune M."/>
            <person name="Gregory S."/>
            <person name="Cheng C.H.C."/>
            <person name="Catchen J.M."/>
        </authorList>
    </citation>
    <scope>NUCLEOTIDE SEQUENCE [LARGE SCALE GENOMIC DNA]</scope>
    <source>
        <strain evidence="2">JMC-PN-2008</strain>
    </source>
</reference>
<keyword evidence="3" id="KW-1185">Reference proteome</keyword>
<feature type="compositionally biased region" description="Basic and acidic residues" evidence="1">
    <location>
        <begin position="24"/>
        <end position="41"/>
    </location>
</feature>
<protein>
    <submittedName>
        <fullName evidence="2">Uncharacterized protein</fullName>
    </submittedName>
</protein>
<name>A0AAN7Y065_ELEMC</name>
<reference evidence="2 3" key="1">
    <citation type="journal article" date="2023" name="Genes (Basel)">
        <title>Chromosome-Level Genome Assembly and Circadian Gene Repertoire of the Patagonia Blennie Eleginops maclovinus-The Closest Ancestral Proxy of Antarctic Cryonotothenioids.</title>
        <authorList>
            <person name="Cheng C.C."/>
            <person name="Rivera-Colon A.G."/>
            <person name="Minhas B.F."/>
            <person name="Wilson L."/>
            <person name="Rayamajhi N."/>
            <person name="Vargas-Chacoff L."/>
            <person name="Catchen J.M."/>
        </authorList>
    </citation>
    <scope>NUCLEOTIDE SEQUENCE [LARGE SCALE GENOMIC DNA]</scope>
    <source>
        <strain evidence="2">JMC-PN-2008</strain>
    </source>
</reference>
<feature type="region of interest" description="Disordered" evidence="1">
    <location>
        <begin position="1"/>
        <end position="56"/>
    </location>
</feature>
<dbReference type="Proteomes" id="UP001346869">
    <property type="component" value="Unassembled WGS sequence"/>
</dbReference>
<gene>
    <name evidence="2" type="ORF">PBY51_004507</name>
</gene>
<dbReference type="EMBL" id="JAUZQC010000005">
    <property type="protein sequence ID" value="KAK5871640.1"/>
    <property type="molecule type" value="Genomic_DNA"/>
</dbReference>
<proteinExistence type="predicted"/>
<comment type="caution">
    <text evidence="2">The sequence shown here is derived from an EMBL/GenBank/DDBJ whole genome shotgun (WGS) entry which is preliminary data.</text>
</comment>
<sequence length="95" mass="10594">MAFDSRALSSSSGKQRLVNKPGWLRRDRWSEGRRHGREGKGGEGGSQLRALPARNNKQAFSYSNKYRASGEHGGAADKEEAWGERWRIPAALKPL</sequence>
<evidence type="ECO:0000313" key="2">
    <source>
        <dbReference type="EMBL" id="KAK5871640.1"/>
    </source>
</evidence>
<evidence type="ECO:0000256" key="1">
    <source>
        <dbReference type="SAM" id="MobiDB-lite"/>
    </source>
</evidence>
<evidence type="ECO:0000313" key="3">
    <source>
        <dbReference type="Proteomes" id="UP001346869"/>
    </source>
</evidence>
<dbReference type="AlphaFoldDB" id="A0AAN7Y065"/>
<organism evidence="2 3">
    <name type="scientific">Eleginops maclovinus</name>
    <name type="common">Patagonian blennie</name>
    <name type="synonym">Eleginus maclovinus</name>
    <dbReference type="NCBI Taxonomy" id="56733"/>
    <lineage>
        <taxon>Eukaryota</taxon>
        <taxon>Metazoa</taxon>
        <taxon>Chordata</taxon>
        <taxon>Craniata</taxon>
        <taxon>Vertebrata</taxon>
        <taxon>Euteleostomi</taxon>
        <taxon>Actinopterygii</taxon>
        <taxon>Neopterygii</taxon>
        <taxon>Teleostei</taxon>
        <taxon>Neoteleostei</taxon>
        <taxon>Acanthomorphata</taxon>
        <taxon>Eupercaria</taxon>
        <taxon>Perciformes</taxon>
        <taxon>Notothenioidei</taxon>
        <taxon>Eleginopidae</taxon>
        <taxon>Eleginops</taxon>
    </lineage>
</organism>